<dbReference type="GO" id="GO:0008080">
    <property type="term" value="F:N-acetyltransferase activity"/>
    <property type="evidence" value="ECO:0007669"/>
    <property type="project" value="InterPro"/>
</dbReference>
<dbReference type="InterPro" id="IPR036388">
    <property type="entry name" value="WH-like_DNA-bd_sf"/>
</dbReference>
<organism evidence="4">
    <name type="scientific">Streptomyces sp. NBC_00093</name>
    <dbReference type="NCBI Taxonomy" id="2975649"/>
    <lineage>
        <taxon>Bacteria</taxon>
        <taxon>Bacillati</taxon>
        <taxon>Actinomycetota</taxon>
        <taxon>Actinomycetes</taxon>
        <taxon>Kitasatosporales</taxon>
        <taxon>Streptomycetaceae</taxon>
        <taxon>Streptomyces</taxon>
    </lineage>
</organism>
<evidence type="ECO:0000259" key="3">
    <source>
        <dbReference type="PROSITE" id="PS51186"/>
    </source>
</evidence>
<dbReference type="InterPro" id="IPR036390">
    <property type="entry name" value="WH_DNA-bd_sf"/>
</dbReference>
<dbReference type="SUPFAM" id="SSF46785">
    <property type="entry name" value="Winged helix' DNA-binding domain"/>
    <property type="match status" value="1"/>
</dbReference>
<dbReference type="InterPro" id="IPR000835">
    <property type="entry name" value="HTH_MarR-typ"/>
</dbReference>
<dbReference type="Gene3D" id="1.10.10.10">
    <property type="entry name" value="Winged helix-like DNA-binding domain superfamily/Winged helix DNA-binding domain"/>
    <property type="match status" value="1"/>
</dbReference>
<dbReference type="SUPFAM" id="SSF55729">
    <property type="entry name" value="Acyl-CoA N-acyltransferases (Nat)"/>
    <property type="match status" value="1"/>
</dbReference>
<proteinExistence type="predicted"/>
<dbReference type="PANTHER" id="PTHR13947">
    <property type="entry name" value="GNAT FAMILY N-ACETYLTRANSFERASE"/>
    <property type="match status" value="1"/>
</dbReference>
<dbReference type="Pfam" id="PF12802">
    <property type="entry name" value="MarR_2"/>
    <property type="match status" value="1"/>
</dbReference>
<dbReference type="AlphaFoldDB" id="A0AAU2AG79"/>
<dbReference type="GO" id="GO:0003700">
    <property type="term" value="F:DNA-binding transcription factor activity"/>
    <property type="evidence" value="ECO:0007669"/>
    <property type="project" value="InterPro"/>
</dbReference>
<keyword evidence="1" id="KW-0808">Transferase</keyword>
<protein>
    <submittedName>
        <fullName evidence="4">Helix-turn-helix domain-containing GNAT family N-acetyltransferase</fullName>
    </submittedName>
</protein>
<feature type="domain" description="HTH marR-type" evidence="2">
    <location>
        <begin position="1"/>
        <end position="135"/>
    </location>
</feature>
<dbReference type="SMART" id="SM00347">
    <property type="entry name" value="HTH_MARR"/>
    <property type="match status" value="1"/>
</dbReference>
<dbReference type="Gene3D" id="3.40.630.30">
    <property type="match status" value="1"/>
</dbReference>
<reference evidence="4" key="1">
    <citation type="submission" date="2022-10" db="EMBL/GenBank/DDBJ databases">
        <title>The complete genomes of actinobacterial strains from the NBC collection.</title>
        <authorList>
            <person name="Joergensen T.S."/>
            <person name="Alvarez Arevalo M."/>
            <person name="Sterndorff E.B."/>
            <person name="Faurdal D."/>
            <person name="Vuksanovic O."/>
            <person name="Mourched A.-S."/>
            <person name="Charusanti P."/>
            <person name="Shaw S."/>
            <person name="Blin K."/>
            <person name="Weber T."/>
        </authorList>
    </citation>
    <scope>NUCLEOTIDE SEQUENCE</scope>
    <source>
        <strain evidence="4">NBC_00093</strain>
    </source>
</reference>
<feature type="domain" description="N-acetyltransferase" evidence="3">
    <location>
        <begin position="148"/>
        <end position="306"/>
    </location>
</feature>
<evidence type="ECO:0000259" key="2">
    <source>
        <dbReference type="PROSITE" id="PS50995"/>
    </source>
</evidence>
<sequence>MTVQDIRSFNRFYTNVIGALDYSSSLYAPYTLTEARVLYELAHSPRTDAADLRAELTLDAGYLSRILNKFEENGLIERAPSDRDPRRRRVTLTSRGRETADLLNERSTEAIASLLATVPAADRPRLAEALHTVRSLLSDGRPPRREDVLLRDPAPGDLGWIVQRNAALYASEYGFNTDYEGLVARIVADFAEDHDPHLERVWIAELDGRPVGCVMCVRDEAPGTARLRLLLVEPDARGLRIGDRLVAAVVGFAREVGYRDVVLWTNDVLTAARHIYQRHGFVLTTEKPHRSFGKDLLGQDWRLDLHGATDR</sequence>
<name>A0AAU2AG79_9ACTN</name>
<dbReference type="InterPro" id="IPR000182">
    <property type="entry name" value="GNAT_dom"/>
</dbReference>
<dbReference type="EMBL" id="CP108222">
    <property type="protein sequence ID" value="WTT23662.1"/>
    <property type="molecule type" value="Genomic_DNA"/>
</dbReference>
<gene>
    <name evidence="4" type="ORF">OHA22_31175</name>
</gene>
<dbReference type="PROSITE" id="PS51186">
    <property type="entry name" value="GNAT"/>
    <property type="match status" value="1"/>
</dbReference>
<dbReference type="InterPro" id="IPR016181">
    <property type="entry name" value="Acyl_CoA_acyltransferase"/>
</dbReference>
<evidence type="ECO:0000256" key="1">
    <source>
        <dbReference type="ARBA" id="ARBA00022679"/>
    </source>
</evidence>
<dbReference type="InterPro" id="IPR050769">
    <property type="entry name" value="NAT_camello-type"/>
</dbReference>
<evidence type="ECO:0000313" key="4">
    <source>
        <dbReference type="EMBL" id="WTT23662.1"/>
    </source>
</evidence>
<dbReference type="CDD" id="cd04301">
    <property type="entry name" value="NAT_SF"/>
    <property type="match status" value="1"/>
</dbReference>
<dbReference type="Pfam" id="PF00583">
    <property type="entry name" value="Acetyltransf_1"/>
    <property type="match status" value="1"/>
</dbReference>
<dbReference type="PROSITE" id="PS50995">
    <property type="entry name" value="HTH_MARR_2"/>
    <property type="match status" value="1"/>
</dbReference>
<dbReference type="PANTHER" id="PTHR13947:SF37">
    <property type="entry name" value="LD18367P"/>
    <property type="match status" value="1"/>
</dbReference>
<accession>A0AAU2AG79</accession>